<feature type="domain" description="HD" evidence="3">
    <location>
        <begin position="26"/>
        <end position="125"/>
    </location>
</feature>
<dbReference type="InterPro" id="IPR004095">
    <property type="entry name" value="TGS"/>
</dbReference>
<dbReference type="Pfam" id="PF19296">
    <property type="entry name" value="RelA_AH_RIS"/>
    <property type="match status" value="1"/>
</dbReference>
<dbReference type="Pfam" id="PF04607">
    <property type="entry name" value="RelA_SpoT"/>
    <property type="match status" value="1"/>
</dbReference>
<dbReference type="FunFam" id="1.10.3210.10:FF:000001">
    <property type="entry name" value="GTP pyrophosphokinase RelA"/>
    <property type="match status" value="1"/>
</dbReference>
<evidence type="ECO:0000313" key="7">
    <source>
        <dbReference type="Proteomes" id="UP001164794"/>
    </source>
</evidence>
<accession>A0A9E9LBC5</accession>
<dbReference type="InterPro" id="IPR043519">
    <property type="entry name" value="NT_sf"/>
</dbReference>
<name>A0A9E9LBC5_9BURK</name>
<dbReference type="SUPFAM" id="SSF109604">
    <property type="entry name" value="HD-domain/PDEase-like"/>
    <property type="match status" value="1"/>
</dbReference>
<dbReference type="Gene3D" id="3.30.70.260">
    <property type="match status" value="1"/>
</dbReference>
<reference evidence="6" key="1">
    <citation type="journal article" date="2022" name="Front. Microbiol.">
        <title>New perspectives on an old grouping: The genomic and phenotypic variability of Oxalobacter formigenes and the implications for calcium oxalate stone prevention.</title>
        <authorList>
            <person name="Chmiel J.A."/>
            <person name="Carr C."/>
            <person name="Stuivenberg G.A."/>
            <person name="Venema R."/>
            <person name="Chanyi R.M."/>
            <person name="Al K.F."/>
            <person name="Giguere D."/>
            <person name="Say H."/>
            <person name="Akouris P.P."/>
            <person name="Dominguez Romero S.A."/>
            <person name="Kwong A."/>
            <person name="Tai V."/>
            <person name="Koval S.F."/>
            <person name="Razvi H."/>
            <person name="Bjazevic J."/>
            <person name="Burton J.P."/>
        </authorList>
    </citation>
    <scope>NUCLEOTIDE SEQUENCE</scope>
    <source>
        <strain evidence="6">HOxNP-1</strain>
    </source>
</reference>
<dbReference type="Gene3D" id="1.10.3210.10">
    <property type="entry name" value="Hypothetical protein af1432"/>
    <property type="match status" value="1"/>
</dbReference>
<dbReference type="Pfam" id="PF13328">
    <property type="entry name" value="HD_4"/>
    <property type="match status" value="1"/>
</dbReference>
<dbReference type="Pfam" id="PF13291">
    <property type="entry name" value="ACT_4"/>
    <property type="match status" value="1"/>
</dbReference>
<evidence type="ECO:0000259" key="2">
    <source>
        <dbReference type="PROSITE" id="PS51671"/>
    </source>
</evidence>
<dbReference type="GO" id="GO:0005886">
    <property type="term" value="C:plasma membrane"/>
    <property type="evidence" value="ECO:0007669"/>
    <property type="project" value="TreeGrafter"/>
</dbReference>
<dbReference type="InterPro" id="IPR007685">
    <property type="entry name" value="RelA_SpoT"/>
</dbReference>
<feature type="domain" description="ACT" evidence="2">
    <location>
        <begin position="619"/>
        <end position="692"/>
    </location>
</feature>
<dbReference type="SMART" id="SM00471">
    <property type="entry name" value="HDc"/>
    <property type="match status" value="1"/>
</dbReference>
<dbReference type="PANTHER" id="PTHR21262:SF36">
    <property type="entry name" value="BIFUNCTIONAL (P)PPGPP SYNTHASE_HYDROLASE SPOT"/>
    <property type="match status" value="1"/>
</dbReference>
<dbReference type="FunFam" id="3.10.20.30:FF:000002">
    <property type="entry name" value="GTP pyrophosphokinase (RelA/SpoT)"/>
    <property type="match status" value="1"/>
</dbReference>
<dbReference type="InterPro" id="IPR012675">
    <property type="entry name" value="Beta-grasp_dom_sf"/>
</dbReference>
<dbReference type="GO" id="GO:0015949">
    <property type="term" value="P:nucleobase-containing small molecule interconversion"/>
    <property type="evidence" value="ECO:0007669"/>
    <property type="project" value="UniProtKB-ARBA"/>
</dbReference>
<dbReference type="EMBL" id="CP098248">
    <property type="protein sequence ID" value="WAV97570.1"/>
    <property type="molecule type" value="Genomic_DNA"/>
</dbReference>
<organism evidence="5">
    <name type="scientific">Oxalobacter aliiformigenes</name>
    <dbReference type="NCBI Taxonomy" id="2946593"/>
    <lineage>
        <taxon>Bacteria</taxon>
        <taxon>Pseudomonadati</taxon>
        <taxon>Pseudomonadota</taxon>
        <taxon>Betaproteobacteria</taxon>
        <taxon>Burkholderiales</taxon>
        <taxon>Oxalobacteraceae</taxon>
        <taxon>Oxalobacter</taxon>
    </lineage>
</organism>
<dbReference type="Pfam" id="PF02824">
    <property type="entry name" value="TGS"/>
    <property type="match status" value="1"/>
</dbReference>
<dbReference type="GO" id="GO:0015969">
    <property type="term" value="P:guanosine tetraphosphate metabolic process"/>
    <property type="evidence" value="ECO:0007669"/>
    <property type="project" value="InterPro"/>
</dbReference>
<keyword evidence="7" id="KW-1185">Reference proteome</keyword>
<protein>
    <submittedName>
        <fullName evidence="5">Bifunctional (P)ppGpp synthetase/guanosine-3',5'-bis(Diphosphate) 3'-pyrophosphohydrolase</fullName>
    </submittedName>
</protein>
<dbReference type="GO" id="GO:0042594">
    <property type="term" value="P:response to starvation"/>
    <property type="evidence" value="ECO:0007669"/>
    <property type="project" value="TreeGrafter"/>
</dbReference>
<evidence type="ECO:0000256" key="1">
    <source>
        <dbReference type="RuleBase" id="RU003847"/>
    </source>
</evidence>
<dbReference type="InterPro" id="IPR002912">
    <property type="entry name" value="ACT_dom"/>
</dbReference>
<dbReference type="CDD" id="cd00077">
    <property type="entry name" value="HDc"/>
    <property type="match status" value="1"/>
</dbReference>
<dbReference type="InterPro" id="IPR004811">
    <property type="entry name" value="RelA/Spo_fam"/>
</dbReference>
<evidence type="ECO:0000259" key="3">
    <source>
        <dbReference type="PROSITE" id="PS51831"/>
    </source>
</evidence>
<feature type="domain" description="TGS" evidence="4">
    <location>
        <begin position="367"/>
        <end position="428"/>
    </location>
</feature>
<dbReference type="AlphaFoldDB" id="A0A9E9LBC5"/>
<dbReference type="Proteomes" id="UP001164794">
    <property type="component" value="Chromosome"/>
</dbReference>
<reference evidence="5" key="2">
    <citation type="journal article" date="2022" name="Front. Microbiol.">
        <title>New perspectives on an old grouping: The genomic and phenotypic variability of Oxalobacter formigenes and the implications for calcium oxalate stone prevention.</title>
        <authorList>
            <person name="Chmiel J.A."/>
            <person name="Carr C."/>
            <person name="Stuivenberg G.A."/>
            <person name="Venema R."/>
            <person name="Chanyi R.M."/>
            <person name="Al K.F."/>
            <person name="Giguere D."/>
            <person name="Say H."/>
            <person name="Akouris P.P."/>
            <person name="Dominguez Romero S.A."/>
            <person name="Kwong A."/>
            <person name="Tai V."/>
            <person name="Koval S.F."/>
            <person name="Razvi H."/>
            <person name="Bjazevic J."/>
            <person name="Burton J.P."/>
        </authorList>
    </citation>
    <scope>NUCLEOTIDE SEQUENCE</scope>
    <source>
        <strain evidence="5">OxK</strain>
    </source>
</reference>
<dbReference type="SUPFAM" id="SSF81301">
    <property type="entry name" value="Nucleotidyltransferase"/>
    <property type="match status" value="1"/>
</dbReference>
<proteinExistence type="inferred from homology"/>
<dbReference type="InterPro" id="IPR012676">
    <property type="entry name" value="TGS-like"/>
</dbReference>
<dbReference type="CDD" id="cd01668">
    <property type="entry name" value="TGS_RSH"/>
    <property type="match status" value="1"/>
</dbReference>
<dbReference type="PANTHER" id="PTHR21262">
    <property type="entry name" value="GUANOSINE-3',5'-BIS DIPHOSPHATE 3'-PYROPHOSPHOHYDROLASE"/>
    <property type="match status" value="1"/>
</dbReference>
<evidence type="ECO:0000259" key="4">
    <source>
        <dbReference type="PROSITE" id="PS51880"/>
    </source>
</evidence>
<dbReference type="PROSITE" id="PS51880">
    <property type="entry name" value="TGS"/>
    <property type="match status" value="1"/>
</dbReference>
<evidence type="ECO:0000313" key="6">
    <source>
        <dbReference type="EMBL" id="WAV97570.1"/>
    </source>
</evidence>
<dbReference type="SUPFAM" id="SSF81271">
    <property type="entry name" value="TGS-like"/>
    <property type="match status" value="1"/>
</dbReference>
<dbReference type="SMART" id="SM00954">
    <property type="entry name" value="RelA_SpoT"/>
    <property type="match status" value="1"/>
</dbReference>
<dbReference type="Gene3D" id="3.30.460.10">
    <property type="entry name" value="Beta Polymerase, domain 2"/>
    <property type="match status" value="1"/>
</dbReference>
<dbReference type="NCBIfam" id="TIGR00691">
    <property type="entry name" value="spoT_relA"/>
    <property type="match status" value="1"/>
</dbReference>
<dbReference type="InterPro" id="IPR033655">
    <property type="entry name" value="TGS_RelA/SpoT"/>
</dbReference>
<sequence length="692" mass="78288">MKQIRNAFRFADEKHLGQFRKSGEPYISHPLAVAEICADWKLDAQAIMAALLHDVVEDQGVKLEELIERFGAPVAAMVDGLSKLEKLQFKTYVDAQGENFRKMLLAMARDVRVILVKLADRLHNIRTLDVMSLSKRHRIALETMEVYVPIAYRLGINKLFRELQDLSFYNLHPFRHETLLKAVRASRSDRRSLIETVHSAVSNALKENGIHAEIYGREKTLYSIYRTMRSQNLPFSQIRDIYGFRIVVDSIPQCYMAMGILHALYKPIPGKIQDFIAIPKLNNYQSLHTTVVGPYGDPVDFLIRTQDMHHVAETGIAAHWLYKTGNESLTDLQKNSLGWLQSLLDIQQQTGNSTEFIEHIKVDLFKDSVYVFTPKSKIIALPRTATALDFAYNIHSDIGDHTASVKINNSVVPLRTELQNGDIVEIITSPNAHPTPSWLEFVKTGKARSRIRSYLRSVNQADSIKLGQRLLQQSLKSIHLNEAGIPQPVIDRLLYETGSKTLDDIYIDIGTGKRLAVLVARRIAGLFDEIGHKPGMVIEEEPQKVEPVIIYGSEGINVQLATCCLPIPGDTIIGELNMTRGLVVHNAECLHAKKLVAKEPEKWINVDWGEELNRSFDCYLRLLVVEEKGILARVTAEISGSDANITAVEMETQGEFNLLKFTVQVDDRIHLARLIRRVRHVPGVRKIGRDRI</sequence>
<dbReference type="PROSITE" id="PS51671">
    <property type="entry name" value="ACT"/>
    <property type="match status" value="1"/>
</dbReference>
<dbReference type="GO" id="GO:0008893">
    <property type="term" value="F:guanosine-3',5'-bis(diphosphate) 3'-diphosphatase activity"/>
    <property type="evidence" value="ECO:0007669"/>
    <property type="project" value="TreeGrafter"/>
</dbReference>
<dbReference type="InterPro" id="IPR045600">
    <property type="entry name" value="RelA/SpoT_AH_RIS"/>
</dbReference>
<gene>
    <name evidence="6" type="ORF">NB645_02165</name>
    <name evidence="5" type="ORF">NB646_03265</name>
</gene>
<dbReference type="SUPFAM" id="SSF55021">
    <property type="entry name" value="ACT-like"/>
    <property type="match status" value="1"/>
</dbReference>
<dbReference type="InterPro" id="IPR006674">
    <property type="entry name" value="HD_domain"/>
</dbReference>
<dbReference type="PROSITE" id="PS51831">
    <property type="entry name" value="HD"/>
    <property type="match status" value="1"/>
</dbReference>
<dbReference type="GO" id="GO:0008728">
    <property type="term" value="F:GTP diphosphokinase activity"/>
    <property type="evidence" value="ECO:0007669"/>
    <property type="project" value="TreeGrafter"/>
</dbReference>
<dbReference type="Gene3D" id="3.10.20.30">
    <property type="match status" value="1"/>
</dbReference>
<dbReference type="CDD" id="cd05399">
    <property type="entry name" value="NT_Rel-Spo_like"/>
    <property type="match status" value="1"/>
</dbReference>
<dbReference type="InterPro" id="IPR003607">
    <property type="entry name" value="HD/PDEase_dom"/>
</dbReference>
<comment type="function">
    <text evidence="1">In eubacteria ppGpp (guanosine 3'-diphosphate 5'-diphosphate) is a mediator of the stringent response that coordinates a variety of cellular activities in response to changes in nutritional abundance.</text>
</comment>
<comment type="similarity">
    <text evidence="1">Belongs to the relA/spoT family.</text>
</comment>
<dbReference type="InterPro" id="IPR045865">
    <property type="entry name" value="ACT-like_dom_sf"/>
</dbReference>
<dbReference type="Proteomes" id="UP001164819">
    <property type="component" value="Chromosome"/>
</dbReference>
<dbReference type="EMBL" id="CP098251">
    <property type="protein sequence ID" value="WAV91776.1"/>
    <property type="molecule type" value="Genomic_DNA"/>
</dbReference>
<dbReference type="CDD" id="cd04876">
    <property type="entry name" value="ACT_RelA-SpoT"/>
    <property type="match status" value="1"/>
</dbReference>
<dbReference type="FunFam" id="3.30.460.10:FF:000001">
    <property type="entry name" value="GTP pyrophosphokinase RelA"/>
    <property type="match status" value="1"/>
</dbReference>
<evidence type="ECO:0000313" key="5">
    <source>
        <dbReference type="EMBL" id="WAV91776.1"/>
    </source>
</evidence>